<dbReference type="InterPro" id="IPR018391">
    <property type="entry name" value="PQQ_b-propeller_rpt"/>
</dbReference>
<dbReference type="OrthoDB" id="4824484at2"/>
<dbReference type="Pfam" id="PF13360">
    <property type="entry name" value="PQQ_2"/>
    <property type="match status" value="2"/>
</dbReference>
<protein>
    <recommendedName>
        <fullName evidence="2">Pyrrolo-quinoline quinone repeat domain-containing protein</fullName>
    </recommendedName>
</protein>
<reference evidence="3 4" key="1">
    <citation type="submission" date="2018-03" db="EMBL/GenBank/DDBJ databases">
        <title>Bioinformatic expansion and discovery of thiopeptide antibiotics.</title>
        <authorList>
            <person name="Schwalen C.J."/>
            <person name="Hudson G.A."/>
            <person name="Mitchell D.A."/>
        </authorList>
    </citation>
    <scope>NUCLEOTIDE SEQUENCE [LARGE SCALE GENOMIC DNA]</scope>
    <source>
        <strain evidence="3 4">ATCC 21389</strain>
    </source>
</reference>
<dbReference type="InterPro" id="IPR015943">
    <property type="entry name" value="WD40/YVTN_repeat-like_dom_sf"/>
</dbReference>
<keyword evidence="4" id="KW-1185">Reference proteome</keyword>
<sequence length="508" mass="53033">MSSPRASSCRQSRTATARMYHEQPAPDATGCPRPMSPHRAAARPRHSATGPPPPSSPGGSGRTGPGPAHVKCRTAGWNWPTRPYHSLTIEAEPAGGAVRRSWSGGEDPEHEGPTPVTPGGVEPVEADVLGQGGPEAGRDASWLRRRRVPLACTALLLLATAVAVQSQRPHHRSTAPALPTPRYTRVAPGWSTDLQVLGAPALGSGVLYLPGADGRLHALDAADGRQRWASEAVTTEEHGLTTPVLGYGMLYTSGWDHQVSAVDAATGLTRWTLPTGGAVPSAPTVFREALFAADTDGTVYAIDALTGALSWSRPIGSTGYPSTVVGTTLYLTSESGKVFALDTSTGRQTWVYDSGTPLTAAATVADDTVYFAGGGDDQVHALDANTGRPKWSFTAQHRIGTQPAVGSGLVYAGSDDGTLYALDAATGEPRWHYQTGGPIPAAATAVPDDDLVYVGSADHTLYALDARTGALSWSRATGSDLRRPPVPADAALYAVGSDRKLVVLQQRP</sequence>
<evidence type="ECO:0000313" key="3">
    <source>
        <dbReference type="EMBL" id="PYC69071.1"/>
    </source>
</evidence>
<proteinExistence type="predicted"/>
<accession>A0A2V4MUU8</accession>
<dbReference type="PANTHER" id="PTHR34512">
    <property type="entry name" value="CELL SURFACE PROTEIN"/>
    <property type="match status" value="1"/>
</dbReference>
<dbReference type="SMART" id="SM00564">
    <property type="entry name" value="PQQ"/>
    <property type="match status" value="7"/>
</dbReference>
<evidence type="ECO:0000256" key="1">
    <source>
        <dbReference type="SAM" id="MobiDB-lite"/>
    </source>
</evidence>
<dbReference type="PANTHER" id="PTHR34512:SF30">
    <property type="entry name" value="OUTER MEMBRANE PROTEIN ASSEMBLY FACTOR BAMB"/>
    <property type="match status" value="1"/>
</dbReference>
<dbReference type="AlphaFoldDB" id="A0A2V4MUU8"/>
<dbReference type="InterPro" id="IPR011044">
    <property type="entry name" value="Quino_amine_DH_bsu"/>
</dbReference>
<feature type="region of interest" description="Disordered" evidence="1">
    <location>
        <begin position="1"/>
        <end position="74"/>
    </location>
</feature>
<dbReference type="Gene3D" id="2.130.10.10">
    <property type="entry name" value="YVTN repeat-like/Quinoprotein amine dehydrogenase"/>
    <property type="match status" value="2"/>
</dbReference>
<feature type="domain" description="Pyrrolo-quinoline quinone repeat" evidence="2">
    <location>
        <begin position="213"/>
        <end position="353"/>
    </location>
</feature>
<name>A0A2V4MUU8_9ACTN</name>
<gene>
    <name evidence="3" type="ORF">C7C46_28605</name>
</gene>
<dbReference type="Proteomes" id="UP000248039">
    <property type="component" value="Unassembled WGS sequence"/>
</dbReference>
<feature type="compositionally biased region" description="Polar residues" evidence="1">
    <location>
        <begin position="1"/>
        <end position="15"/>
    </location>
</feature>
<feature type="region of interest" description="Disordered" evidence="1">
    <location>
        <begin position="88"/>
        <end position="120"/>
    </location>
</feature>
<dbReference type="SUPFAM" id="SSF50969">
    <property type="entry name" value="YVTN repeat-like/Quinoprotein amine dehydrogenase"/>
    <property type="match status" value="1"/>
</dbReference>
<evidence type="ECO:0000313" key="4">
    <source>
        <dbReference type="Proteomes" id="UP000248039"/>
    </source>
</evidence>
<dbReference type="EMBL" id="PYBW01000132">
    <property type="protein sequence ID" value="PYC69071.1"/>
    <property type="molecule type" value="Genomic_DNA"/>
</dbReference>
<comment type="caution">
    <text evidence="3">The sequence shown here is derived from an EMBL/GenBank/DDBJ whole genome shotgun (WGS) entry which is preliminary data.</text>
</comment>
<evidence type="ECO:0000259" key="2">
    <source>
        <dbReference type="Pfam" id="PF13360"/>
    </source>
</evidence>
<feature type="domain" description="Pyrrolo-quinoline quinone repeat" evidence="2">
    <location>
        <begin position="443"/>
        <end position="505"/>
    </location>
</feature>
<organism evidence="3 4">
    <name type="scientific">Streptomyces tateyamensis</name>
    <dbReference type="NCBI Taxonomy" id="565073"/>
    <lineage>
        <taxon>Bacteria</taxon>
        <taxon>Bacillati</taxon>
        <taxon>Actinomycetota</taxon>
        <taxon>Actinomycetes</taxon>
        <taxon>Kitasatosporales</taxon>
        <taxon>Streptomycetaceae</taxon>
        <taxon>Streptomyces</taxon>
    </lineage>
</organism>
<dbReference type="InterPro" id="IPR002372">
    <property type="entry name" value="PQQ_rpt_dom"/>
</dbReference>